<evidence type="ECO:0000313" key="2">
    <source>
        <dbReference type="EMBL" id="HIZ15275.1"/>
    </source>
</evidence>
<dbReference type="InterPro" id="IPR018060">
    <property type="entry name" value="HTH_AraC"/>
</dbReference>
<evidence type="ECO:0000313" key="3">
    <source>
        <dbReference type="Proteomes" id="UP000824014"/>
    </source>
</evidence>
<dbReference type="GO" id="GO:0043565">
    <property type="term" value="F:sequence-specific DNA binding"/>
    <property type="evidence" value="ECO:0007669"/>
    <property type="project" value="InterPro"/>
</dbReference>
<dbReference type="PROSITE" id="PS01124">
    <property type="entry name" value="HTH_ARAC_FAMILY_2"/>
    <property type="match status" value="1"/>
</dbReference>
<reference evidence="2" key="1">
    <citation type="journal article" date="2021" name="PeerJ">
        <title>Extensive microbial diversity within the chicken gut microbiome revealed by metagenomics and culture.</title>
        <authorList>
            <person name="Gilroy R."/>
            <person name="Ravi A."/>
            <person name="Getino M."/>
            <person name="Pursley I."/>
            <person name="Horton D.L."/>
            <person name="Alikhan N.F."/>
            <person name="Baker D."/>
            <person name="Gharbi K."/>
            <person name="Hall N."/>
            <person name="Watson M."/>
            <person name="Adriaenssens E.M."/>
            <person name="Foster-Nyarko E."/>
            <person name="Jarju S."/>
            <person name="Secka A."/>
            <person name="Antonio M."/>
            <person name="Oren A."/>
            <person name="Chaudhuri R.R."/>
            <person name="La Ragione R."/>
            <person name="Hildebrand F."/>
            <person name="Pallen M.J."/>
        </authorList>
    </citation>
    <scope>NUCLEOTIDE SEQUENCE</scope>
    <source>
        <strain evidence="2">ChiHjej11B10-19426</strain>
    </source>
</reference>
<dbReference type="Proteomes" id="UP000824014">
    <property type="component" value="Unassembled WGS sequence"/>
</dbReference>
<evidence type="ECO:0000259" key="1">
    <source>
        <dbReference type="PROSITE" id="PS01124"/>
    </source>
</evidence>
<organism evidence="2 3">
    <name type="scientific">Candidatus Tidjanibacter faecipullorum</name>
    <dbReference type="NCBI Taxonomy" id="2838766"/>
    <lineage>
        <taxon>Bacteria</taxon>
        <taxon>Pseudomonadati</taxon>
        <taxon>Bacteroidota</taxon>
        <taxon>Bacteroidia</taxon>
        <taxon>Bacteroidales</taxon>
        <taxon>Rikenellaceae</taxon>
        <taxon>Tidjanibacter</taxon>
    </lineage>
</organism>
<protein>
    <submittedName>
        <fullName evidence="2">Helix-turn-helix domain-containing protein</fullName>
    </submittedName>
</protein>
<dbReference type="AlphaFoldDB" id="A0A9D2DDW8"/>
<comment type="caution">
    <text evidence="2">The sequence shown here is derived from an EMBL/GenBank/DDBJ whole genome shotgun (WGS) entry which is preliminary data.</text>
</comment>
<sequence>MEKTVPYLRWRRAVERRTPPDCRIGDDLLLLRQPRPDMEFEMGPFRLDMTLAIYLRQGSCRVMIDMVEYTATAPCMVVVMAGQLFQLVTLSGDMESRTILMSEAFSAGLFGARGPAVLLQRAIRRSPVVGLAGDAAPFETYLALLENLVHSPLRTFRLEAARHLTLSMFYGYSYRLHDVDGAERPRTKQEELCRRFEEELRTHYMRERQVAFYAGRLSFPSQSVFGKYFKRATGLSPRAFRNRMS</sequence>
<name>A0A9D2DDW8_9BACT</name>
<feature type="domain" description="HTH araC/xylS-type" evidence="1">
    <location>
        <begin position="194"/>
        <end position="243"/>
    </location>
</feature>
<gene>
    <name evidence="2" type="ORF">H9816_05135</name>
</gene>
<dbReference type="Gene3D" id="1.10.10.60">
    <property type="entry name" value="Homeodomain-like"/>
    <property type="match status" value="1"/>
</dbReference>
<reference evidence="2" key="2">
    <citation type="submission" date="2021-04" db="EMBL/GenBank/DDBJ databases">
        <authorList>
            <person name="Gilroy R."/>
        </authorList>
    </citation>
    <scope>NUCLEOTIDE SEQUENCE</scope>
    <source>
        <strain evidence="2">ChiHjej11B10-19426</strain>
    </source>
</reference>
<proteinExistence type="predicted"/>
<accession>A0A9D2DDW8</accession>
<dbReference type="EMBL" id="DXCC01000017">
    <property type="protein sequence ID" value="HIZ15275.1"/>
    <property type="molecule type" value="Genomic_DNA"/>
</dbReference>
<dbReference type="GO" id="GO:0003700">
    <property type="term" value="F:DNA-binding transcription factor activity"/>
    <property type="evidence" value="ECO:0007669"/>
    <property type="project" value="InterPro"/>
</dbReference>